<evidence type="ECO:0000313" key="2">
    <source>
        <dbReference type="EMBL" id="OJA11668.1"/>
    </source>
</evidence>
<protein>
    <submittedName>
        <fullName evidence="2">Uncharacterized protein</fullName>
    </submittedName>
</protein>
<evidence type="ECO:0000313" key="3">
    <source>
        <dbReference type="Proteomes" id="UP000183567"/>
    </source>
</evidence>
<keyword evidence="3" id="KW-1185">Reference proteome</keyword>
<dbReference type="AlphaFoldDB" id="A0A1J8QIW2"/>
<gene>
    <name evidence="2" type="ORF">AZE42_06480</name>
</gene>
<feature type="region of interest" description="Disordered" evidence="1">
    <location>
        <begin position="1"/>
        <end position="40"/>
    </location>
</feature>
<comment type="caution">
    <text evidence="2">The sequence shown here is derived from an EMBL/GenBank/DDBJ whole genome shotgun (WGS) entry which is preliminary data.</text>
</comment>
<accession>A0A1J8QIW2</accession>
<feature type="compositionally biased region" description="Basic residues" evidence="1">
    <location>
        <begin position="7"/>
        <end position="22"/>
    </location>
</feature>
<name>A0A1J8QIW2_9AGAM</name>
<feature type="compositionally biased region" description="Low complexity" evidence="1">
    <location>
        <begin position="23"/>
        <end position="35"/>
    </location>
</feature>
<sequence length="99" mass="10864">MSPFLSLKKRLSISSKNSHRLSSHSSKSTHTSESLAIHGHPSPMDITYAVAFSPSTPSYSPPTYEAPGTVGSYAEMLDDDNMSWGTGRQSTGRQRRFPF</sequence>
<dbReference type="EMBL" id="LVVM01004973">
    <property type="protein sequence ID" value="OJA11668.1"/>
    <property type="molecule type" value="Genomic_DNA"/>
</dbReference>
<dbReference type="Proteomes" id="UP000183567">
    <property type="component" value="Unassembled WGS sequence"/>
</dbReference>
<reference evidence="2 3" key="1">
    <citation type="submission" date="2016-03" db="EMBL/GenBank/DDBJ databases">
        <title>Comparative genomics of the ectomycorrhizal sister species Rhizopogon vinicolor and Rhizopogon vesiculosus (Basidiomycota: Boletales) reveals a divergence of the mating type B locus.</title>
        <authorList>
            <person name="Mujic A.B."/>
            <person name="Kuo A."/>
            <person name="Tritt A."/>
            <person name="Lipzen A."/>
            <person name="Chen C."/>
            <person name="Johnson J."/>
            <person name="Sharma A."/>
            <person name="Barry K."/>
            <person name="Grigoriev I.V."/>
            <person name="Spatafora J.W."/>
        </authorList>
    </citation>
    <scope>NUCLEOTIDE SEQUENCE [LARGE SCALE GENOMIC DNA]</scope>
    <source>
        <strain evidence="2 3">AM-OR11-056</strain>
    </source>
</reference>
<organism evidence="2 3">
    <name type="scientific">Rhizopogon vesiculosus</name>
    <dbReference type="NCBI Taxonomy" id="180088"/>
    <lineage>
        <taxon>Eukaryota</taxon>
        <taxon>Fungi</taxon>
        <taxon>Dikarya</taxon>
        <taxon>Basidiomycota</taxon>
        <taxon>Agaricomycotina</taxon>
        <taxon>Agaricomycetes</taxon>
        <taxon>Agaricomycetidae</taxon>
        <taxon>Boletales</taxon>
        <taxon>Suillineae</taxon>
        <taxon>Rhizopogonaceae</taxon>
        <taxon>Rhizopogon</taxon>
    </lineage>
</organism>
<proteinExistence type="predicted"/>
<evidence type="ECO:0000256" key="1">
    <source>
        <dbReference type="SAM" id="MobiDB-lite"/>
    </source>
</evidence>